<dbReference type="SUPFAM" id="SSF51430">
    <property type="entry name" value="NAD(P)-linked oxidoreductase"/>
    <property type="match status" value="1"/>
</dbReference>
<name>A0A543CL45_9ACTN</name>
<dbReference type="InterPro" id="IPR053135">
    <property type="entry name" value="AKR2_Oxidoreductase"/>
</dbReference>
<comment type="caution">
    <text evidence="2">The sequence shown here is derived from an EMBL/GenBank/DDBJ whole genome shotgun (WGS) entry which is preliminary data.</text>
</comment>
<feature type="domain" description="NADP-dependent oxidoreductase" evidence="1">
    <location>
        <begin position="18"/>
        <end position="194"/>
    </location>
</feature>
<dbReference type="Proteomes" id="UP000316096">
    <property type="component" value="Unassembled WGS sequence"/>
</dbReference>
<evidence type="ECO:0000313" key="3">
    <source>
        <dbReference type="Proteomes" id="UP000316096"/>
    </source>
</evidence>
<reference evidence="2 3" key="1">
    <citation type="submission" date="2019-06" db="EMBL/GenBank/DDBJ databases">
        <title>Sequencing the genomes of 1000 actinobacteria strains.</title>
        <authorList>
            <person name="Klenk H.-P."/>
        </authorList>
    </citation>
    <scope>NUCLEOTIDE SEQUENCE [LARGE SCALE GENOMIC DNA]</scope>
    <source>
        <strain evidence="2 3">DSM 102200</strain>
    </source>
</reference>
<dbReference type="CDD" id="cd19100">
    <property type="entry name" value="AKR_unchar"/>
    <property type="match status" value="1"/>
</dbReference>
<gene>
    <name evidence="2" type="ORF">FB559_3343</name>
</gene>
<dbReference type="AlphaFoldDB" id="A0A543CL45"/>
<keyword evidence="3" id="KW-1185">Reference proteome</keyword>
<dbReference type="Gene3D" id="3.20.20.100">
    <property type="entry name" value="NADP-dependent oxidoreductase domain"/>
    <property type="match status" value="1"/>
</dbReference>
<proteinExistence type="predicted"/>
<evidence type="ECO:0000313" key="2">
    <source>
        <dbReference type="EMBL" id="TQL97740.1"/>
    </source>
</evidence>
<dbReference type="Pfam" id="PF00248">
    <property type="entry name" value="Aldo_ket_red"/>
    <property type="match status" value="1"/>
</dbReference>
<sequence>MTIETAEFGRSGHASTRVIFGAAALAEVPQRVADETFDVLLEYGVNHIDVAAGYGEAEVRLKPLLAREPERFFLATKTGERRATAAREELHRSLERMGVDHVDLLQLHNLADPIEWDIALSPGGAIEAAIEARSQGLVRHIGVTGHGTQIAATHRRSLERFDFDSVLLPYNYVTMRNPYYADNFEALYATCQERRVAVQTIKSIALRHWRDRPHSRSTWYEPLQQKDDIDLAVWWALSRPGVFVNSVGDVGLLPRVLDAASRYTTGPDDATMNALAERSAAEPLFV</sequence>
<dbReference type="OrthoDB" id="3664926at2"/>
<dbReference type="EMBL" id="VFOZ01000001">
    <property type="protein sequence ID" value="TQL97740.1"/>
    <property type="molecule type" value="Genomic_DNA"/>
</dbReference>
<dbReference type="PANTHER" id="PTHR43312:SF1">
    <property type="entry name" value="NADP-DEPENDENT OXIDOREDUCTASE DOMAIN-CONTAINING PROTEIN"/>
    <property type="match status" value="1"/>
</dbReference>
<accession>A0A543CL45</accession>
<dbReference type="InterPro" id="IPR036812">
    <property type="entry name" value="NAD(P)_OxRdtase_dom_sf"/>
</dbReference>
<organism evidence="2 3">
    <name type="scientific">Actinoallomurus bryophytorum</name>
    <dbReference type="NCBI Taxonomy" id="1490222"/>
    <lineage>
        <taxon>Bacteria</taxon>
        <taxon>Bacillati</taxon>
        <taxon>Actinomycetota</taxon>
        <taxon>Actinomycetes</taxon>
        <taxon>Streptosporangiales</taxon>
        <taxon>Thermomonosporaceae</taxon>
        <taxon>Actinoallomurus</taxon>
    </lineage>
</organism>
<dbReference type="RefSeq" id="WP_141956430.1">
    <property type="nucleotide sequence ID" value="NZ_VFOZ01000001.1"/>
</dbReference>
<protein>
    <submittedName>
        <fullName evidence="2">Aldo/keto reductase family protein</fullName>
    </submittedName>
</protein>
<dbReference type="InterPro" id="IPR023210">
    <property type="entry name" value="NADP_OxRdtase_dom"/>
</dbReference>
<evidence type="ECO:0000259" key="1">
    <source>
        <dbReference type="Pfam" id="PF00248"/>
    </source>
</evidence>
<dbReference type="PANTHER" id="PTHR43312">
    <property type="entry name" value="D-THREO-ALDOSE 1-DEHYDROGENASE"/>
    <property type="match status" value="1"/>
</dbReference>